<dbReference type="Pfam" id="PF16344">
    <property type="entry name" value="FecR_C"/>
    <property type="match status" value="1"/>
</dbReference>
<dbReference type="EMBL" id="JAEHJZ010000047">
    <property type="protein sequence ID" value="MBJ7882482.1"/>
    <property type="molecule type" value="Genomic_DNA"/>
</dbReference>
<evidence type="ECO:0000256" key="1">
    <source>
        <dbReference type="SAM" id="Phobius"/>
    </source>
</evidence>
<keyword evidence="5" id="KW-1185">Reference proteome</keyword>
<organism evidence="4 5">
    <name type="scientific">Gelidibacter salicanalis</name>
    <dbReference type="NCBI Taxonomy" id="291193"/>
    <lineage>
        <taxon>Bacteria</taxon>
        <taxon>Pseudomonadati</taxon>
        <taxon>Bacteroidota</taxon>
        <taxon>Flavobacteriia</taxon>
        <taxon>Flavobacteriales</taxon>
        <taxon>Flavobacteriaceae</taxon>
        <taxon>Gelidibacter</taxon>
    </lineage>
</organism>
<evidence type="ECO:0000259" key="3">
    <source>
        <dbReference type="Pfam" id="PF16344"/>
    </source>
</evidence>
<keyword evidence="1" id="KW-1133">Transmembrane helix</keyword>
<dbReference type="Gene3D" id="3.55.50.30">
    <property type="match status" value="1"/>
</dbReference>
<feature type="transmembrane region" description="Helical" evidence="1">
    <location>
        <begin position="71"/>
        <end position="91"/>
    </location>
</feature>
<keyword evidence="1" id="KW-0812">Transmembrane</keyword>
<accession>A0A934NKU9</accession>
<feature type="domain" description="Protein FecR C-terminal" evidence="3">
    <location>
        <begin position="244"/>
        <end position="313"/>
    </location>
</feature>
<name>A0A934NKU9_9FLAO</name>
<dbReference type="InterPro" id="IPR006860">
    <property type="entry name" value="FecR"/>
</dbReference>
<dbReference type="GO" id="GO:0016989">
    <property type="term" value="F:sigma factor antagonist activity"/>
    <property type="evidence" value="ECO:0007669"/>
    <property type="project" value="TreeGrafter"/>
</dbReference>
<proteinExistence type="predicted"/>
<reference evidence="4 5" key="1">
    <citation type="submission" date="2020-09" db="EMBL/GenBank/DDBJ databases">
        <title>Draft genome of Gelidibacter salicanalis PAMC21136.</title>
        <authorList>
            <person name="Park H."/>
        </authorList>
    </citation>
    <scope>NUCLEOTIDE SEQUENCE [LARGE SCALE GENOMIC DNA]</scope>
    <source>
        <strain evidence="4 5">PAMC21136</strain>
    </source>
</reference>
<dbReference type="AlphaFoldDB" id="A0A934NKU9"/>
<dbReference type="InterPro" id="IPR012373">
    <property type="entry name" value="Ferrdict_sens_TM"/>
</dbReference>
<dbReference type="Pfam" id="PF04773">
    <property type="entry name" value="FecR"/>
    <property type="match status" value="1"/>
</dbReference>
<dbReference type="InterPro" id="IPR032508">
    <property type="entry name" value="FecR_C"/>
</dbReference>
<evidence type="ECO:0000313" key="5">
    <source>
        <dbReference type="Proteomes" id="UP000662373"/>
    </source>
</evidence>
<dbReference type="PANTHER" id="PTHR30273:SF2">
    <property type="entry name" value="PROTEIN FECR"/>
    <property type="match status" value="1"/>
</dbReference>
<dbReference type="PANTHER" id="PTHR30273">
    <property type="entry name" value="PERIPLASMIC SIGNAL SENSOR AND SIGMA FACTOR ACTIVATOR FECR-RELATED"/>
    <property type="match status" value="1"/>
</dbReference>
<dbReference type="Gene3D" id="2.60.120.1440">
    <property type="match status" value="1"/>
</dbReference>
<keyword evidence="1" id="KW-0472">Membrane</keyword>
<gene>
    <name evidence="4" type="ORF">JEM65_17745</name>
</gene>
<comment type="caution">
    <text evidence="4">The sequence shown here is derived from an EMBL/GenBank/DDBJ whole genome shotgun (WGS) entry which is preliminary data.</text>
</comment>
<evidence type="ECO:0000313" key="4">
    <source>
        <dbReference type="EMBL" id="MBJ7882482.1"/>
    </source>
</evidence>
<dbReference type="Proteomes" id="UP000662373">
    <property type="component" value="Unassembled WGS sequence"/>
</dbReference>
<dbReference type="FunFam" id="2.60.120.1440:FF:000001">
    <property type="entry name" value="Putative anti-sigma factor"/>
    <property type="match status" value="1"/>
</dbReference>
<evidence type="ECO:0000259" key="2">
    <source>
        <dbReference type="Pfam" id="PF04773"/>
    </source>
</evidence>
<dbReference type="PIRSF" id="PIRSF018266">
    <property type="entry name" value="FecR"/>
    <property type="match status" value="1"/>
</dbReference>
<feature type="domain" description="FecR protein" evidence="2">
    <location>
        <begin position="108"/>
        <end position="201"/>
    </location>
</feature>
<protein>
    <submittedName>
        <fullName evidence="4">FecR family protein</fullName>
    </submittedName>
</protein>
<sequence>MTRKELHFIIKKYLSGKATPEELNLLEKFEQFSENKISNRVFDSEREKNKVRNAISENIQKSIQNKPAGQMLYAIAASIVILVSISVSYFLTTSDRHEAPLITFITKETQWGQKATITLSDGSVVKLNSGSKITFPEKFTDSIRTVTLEGEAFFEVAKNRDKPFVITSSHVTTTVLGTSFNVEAYSDEQNIKITLATGKVNIDAEGKNSILLPSDQFIFNKINKKVAVQKVDVQRYLEWKDEILRFENETLGAAAKKLEKWYNITIVFENTNLMECTFTGIFKNERLQTILEHIAYVKQNIDYEFISERNIILKGRCTN</sequence>
<dbReference type="RefSeq" id="WP_199602543.1">
    <property type="nucleotide sequence ID" value="NZ_JAEHJZ010000047.1"/>
</dbReference>